<dbReference type="InterPro" id="IPR023408">
    <property type="entry name" value="MscS_beta-dom_sf"/>
</dbReference>
<dbReference type="Gene3D" id="2.30.30.60">
    <property type="match status" value="1"/>
</dbReference>
<dbReference type="Gene3D" id="1.10.287.1260">
    <property type="match status" value="1"/>
</dbReference>
<reference evidence="10 12" key="1">
    <citation type="journal article" date="2014" name="ISME J.">
        <title>Trehalose/2-sulfotrehalose biosynthesis and glycine-betaine uptake are widely spread mechanisms for osmoadaptation in the Halobacteriales.</title>
        <authorList>
            <person name="Youssef N.H."/>
            <person name="Savage-Ashlock K.N."/>
            <person name="McCully A.L."/>
            <person name="Luedtke B."/>
            <person name="Shaw E.I."/>
            <person name="Hoff W.D."/>
            <person name="Elshahed M.S."/>
        </authorList>
    </citation>
    <scope>NUCLEOTIDE SEQUENCE [LARGE SCALE GENOMIC DNA]</scope>
    <source>
        <strain evidence="10 12">DX253</strain>
    </source>
</reference>
<keyword evidence="5 7" id="KW-1133">Transmembrane helix</keyword>
<dbReference type="EMBL" id="FRAN01000002">
    <property type="protein sequence ID" value="SHK46901.1"/>
    <property type="molecule type" value="Genomic_DNA"/>
</dbReference>
<dbReference type="Gene3D" id="3.30.70.100">
    <property type="match status" value="1"/>
</dbReference>
<evidence type="ECO:0000256" key="3">
    <source>
        <dbReference type="ARBA" id="ARBA00022475"/>
    </source>
</evidence>
<evidence type="ECO:0000313" key="11">
    <source>
        <dbReference type="EMBL" id="SHK46901.1"/>
    </source>
</evidence>
<evidence type="ECO:0000256" key="4">
    <source>
        <dbReference type="ARBA" id="ARBA00022692"/>
    </source>
</evidence>
<evidence type="ECO:0000256" key="1">
    <source>
        <dbReference type="ARBA" id="ARBA00004651"/>
    </source>
</evidence>
<comment type="subcellular location">
    <subcellularLocation>
        <location evidence="1">Cell membrane</location>
        <topology evidence="1">Multi-pass membrane protein</topology>
    </subcellularLocation>
</comment>
<dbReference type="Pfam" id="PF00924">
    <property type="entry name" value="MS_channel_2nd"/>
    <property type="match status" value="1"/>
</dbReference>
<evidence type="ECO:0000259" key="8">
    <source>
        <dbReference type="Pfam" id="PF00924"/>
    </source>
</evidence>
<dbReference type="RefSeq" id="WP_007977608.1">
    <property type="nucleotide sequence ID" value="NZ_AEMG01000004.1"/>
</dbReference>
<dbReference type="OrthoDB" id="11475at2157"/>
<keyword evidence="13" id="KW-1185">Reference proteome</keyword>
<dbReference type="STRING" id="797209.GCA_000376445_01092"/>
<name>E7QQA7_HALPU</name>
<dbReference type="GO" id="GO:0005886">
    <property type="term" value="C:plasma membrane"/>
    <property type="evidence" value="ECO:0007669"/>
    <property type="project" value="UniProtKB-SubCell"/>
</dbReference>
<dbReference type="InterPro" id="IPR011066">
    <property type="entry name" value="MscS_channel_C_sf"/>
</dbReference>
<evidence type="ECO:0000256" key="6">
    <source>
        <dbReference type="ARBA" id="ARBA00023136"/>
    </source>
</evidence>
<evidence type="ECO:0000256" key="5">
    <source>
        <dbReference type="ARBA" id="ARBA00022989"/>
    </source>
</evidence>
<reference evidence="13" key="2">
    <citation type="submission" date="2016-11" db="EMBL/GenBank/DDBJ databases">
        <authorList>
            <person name="Varghese N."/>
            <person name="Submissions S."/>
        </authorList>
    </citation>
    <scope>NUCLEOTIDE SEQUENCE [LARGE SCALE GENOMIC DNA]</scope>
    <source>
        <strain evidence="13">DX253</strain>
    </source>
</reference>
<evidence type="ECO:0000313" key="12">
    <source>
        <dbReference type="Proteomes" id="UP000003751"/>
    </source>
</evidence>
<keyword evidence="6 7" id="KW-0472">Membrane</keyword>
<keyword evidence="4 7" id="KW-0812">Transmembrane</keyword>
<dbReference type="PANTHER" id="PTHR30221:SF1">
    <property type="entry name" value="SMALL-CONDUCTANCE MECHANOSENSITIVE CHANNEL"/>
    <property type="match status" value="1"/>
</dbReference>
<feature type="transmembrane region" description="Helical" evidence="7">
    <location>
        <begin position="32"/>
        <end position="53"/>
    </location>
</feature>
<evidence type="ECO:0000313" key="13">
    <source>
        <dbReference type="Proteomes" id="UP000184203"/>
    </source>
</evidence>
<evidence type="ECO:0000313" key="10">
    <source>
        <dbReference type="EMBL" id="EFW93171.1"/>
    </source>
</evidence>
<feature type="transmembrane region" description="Helical" evidence="7">
    <location>
        <begin position="74"/>
        <end position="92"/>
    </location>
</feature>
<reference evidence="11" key="3">
    <citation type="submission" date="2016-11" db="EMBL/GenBank/DDBJ databases">
        <authorList>
            <person name="Jaros S."/>
            <person name="Januszkiewicz K."/>
            <person name="Wedrychowicz H."/>
        </authorList>
    </citation>
    <scope>NUCLEOTIDE SEQUENCE [LARGE SCALE GENOMIC DNA]</scope>
    <source>
        <strain evidence="11">DX253</strain>
    </source>
</reference>
<dbReference type="AlphaFoldDB" id="E7QQA7"/>
<sequence>MPTTGTAIDGILRWFGAIGAFEVATNVTVTNVLLAALFVLLGWYVSQLVVSLVGRQVARRFRRPSITKTVLRGIRGIILFIAVATAAAQVGLGASNLLLSVTVFSATVGLILAPIIGSVINGLFLLADQPYEIGDLIELVDTSTPEGGTRGYVEDITLRYTKIFTMQNTFLVIPNATMRERDVVNYSAEDTRSRLSLQMQVTYEGDLDEARAIMERAARNTPEVVASGPDIRIGSARYPSDPVAQIRDYADHGVLLELRYWVKDPYYMRRVHSHIMERIWEEIQDADVEIAYPHSHLVFDDTSGVARVAVEREPQQRTPPSRPVEFDER</sequence>
<feature type="domain" description="Mechanosensitive ion channel MscS C-terminal" evidence="9">
    <location>
        <begin position="197"/>
        <end position="290"/>
    </location>
</feature>
<dbReference type="Proteomes" id="UP000003751">
    <property type="component" value="Unassembled WGS sequence"/>
</dbReference>
<gene>
    <name evidence="11" type="ORF">SAMN05444342_1361</name>
    <name evidence="10" type="ORF">ZOD2009_04887</name>
</gene>
<accession>E7QQA7</accession>
<dbReference type="InterPro" id="IPR045275">
    <property type="entry name" value="MscS_archaea/bacteria_type"/>
</dbReference>
<organism evidence="10 12">
    <name type="scientific">Haladaptatus paucihalophilus DX253</name>
    <dbReference type="NCBI Taxonomy" id="797209"/>
    <lineage>
        <taxon>Archaea</taxon>
        <taxon>Methanobacteriati</taxon>
        <taxon>Methanobacteriota</taxon>
        <taxon>Stenosarchaea group</taxon>
        <taxon>Halobacteria</taxon>
        <taxon>Halobacteriales</taxon>
        <taxon>Haladaptataceae</taxon>
        <taxon>Haladaptatus</taxon>
    </lineage>
</organism>
<dbReference type="Pfam" id="PF21082">
    <property type="entry name" value="MS_channel_3rd"/>
    <property type="match status" value="1"/>
</dbReference>
<dbReference type="eggNOG" id="arCOG01568">
    <property type="taxonomic scope" value="Archaea"/>
</dbReference>
<evidence type="ECO:0000256" key="2">
    <source>
        <dbReference type="ARBA" id="ARBA00008017"/>
    </source>
</evidence>
<feature type="transmembrane region" description="Helical" evidence="7">
    <location>
        <begin position="98"/>
        <end position="126"/>
    </location>
</feature>
<evidence type="ECO:0000256" key="7">
    <source>
        <dbReference type="SAM" id="Phobius"/>
    </source>
</evidence>
<dbReference type="GO" id="GO:0008381">
    <property type="term" value="F:mechanosensitive monoatomic ion channel activity"/>
    <property type="evidence" value="ECO:0007669"/>
    <property type="project" value="InterPro"/>
</dbReference>
<feature type="domain" description="Mechanosensitive ion channel MscS" evidence="8">
    <location>
        <begin position="115"/>
        <end position="187"/>
    </location>
</feature>
<comment type="similarity">
    <text evidence="2">Belongs to the MscS (TC 1.A.23) family.</text>
</comment>
<dbReference type="InterPro" id="IPR006685">
    <property type="entry name" value="MscS_channel_2nd"/>
</dbReference>
<dbReference type="EMBL" id="AEMG01000004">
    <property type="protein sequence ID" value="EFW93171.1"/>
    <property type="molecule type" value="Genomic_DNA"/>
</dbReference>
<dbReference type="InterPro" id="IPR010920">
    <property type="entry name" value="LSM_dom_sf"/>
</dbReference>
<proteinExistence type="inferred from homology"/>
<keyword evidence="3" id="KW-1003">Cell membrane</keyword>
<dbReference type="InterPro" id="IPR049278">
    <property type="entry name" value="MS_channel_C"/>
</dbReference>
<evidence type="ECO:0000259" key="9">
    <source>
        <dbReference type="Pfam" id="PF21082"/>
    </source>
</evidence>
<dbReference type="SUPFAM" id="SSF82689">
    <property type="entry name" value="Mechanosensitive channel protein MscS (YggB), C-terminal domain"/>
    <property type="match status" value="1"/>
</dbReference>
<dbReference type="PANTHER" id="PTHR30221">
    <property type="entry name" value="SMALL-CONDUCTANCE MECHANOSENSITIVE CHANNEL"/>
    <property type="match status" value="1"/>
</dbReference>
<dbReference type="Proteomes" id="UP000184203">
    <property type="component" value="Unassembled WGS sequence"/>
</dbReference>
<dbReference type="PATRIC" id="fig|797209.4.peg.968"/>
<dbReference type="SUPFAM" id="SSF50182">
    <property type="entry name" value="Sm-like ribonucleoproteins"/>
    <property type="match status" value="1"/>
</dbReference>
<protein>
    <submittedName>
        <fullName evidence="11">Mechanosensitive ion channel</fullName>
    </submittedName>
</protein>